<keyword evidence="5" id="KW-1279">T cell receptor</keyword>
<evidence type="ECO:0000256" key="3">
    <source>
        <dbReference type="ARBA" id="ARBA00023170"/>
    </source>
</evidence>
<accession>A0A672H9C4</accession>
<dbReference type="AlphaFoldDB" id="A0A672H9C4"/>
<dbReference type="Ensembl" id="ENSSFAT00005026763.1">
    <property type="protein sequence ID" value="ENSSFAP00005025743.1"/>
    <property type="gene ID" value="ENSSFAG00005013240.1"/>
</dbReference>
<dbReference type="GO" id="GO:0042101">
    <property type="term" value="C:T cell receptor complex"/>
    <property type="evidence" value="ECO:0007669"/>
    <property type="project" value="UniProtKB-KW"/>
</dbReference>
<reference evidence="9" key="3">
    <citation type="submission" date="2025-09" db="UniProtKB">
        <authorList>
            <consortium name="Ensembl"/>
        </authorList>
    </citation>
    <scope>IDENTIFICATION</scope>
</reference>
<dbReference type="SMART" id="SM00406">
    <property type="entry name" value="IGv"/>
    <property type="match status" value="1"/>
</dbReference>
<dbReference type="InterPro" id="IPR013783">
    <property type="entry name" value="Ig-like_fold"/>
</dbReference>
<dbReference type="InterPro" id="IPR013106">
    <property type="entry name" value="Ig_V-set"/>
</dbReference>
<feature type="region of interest" description="Disordered" evidence="6">
    <location>
        <begin position="108"/>
        <end position="128"/>
    </location>
</feature>
<organism evidence="9 10">
    <name type="scientific">Salarias fasciatus</name>
    <name type="common">Jewelled blenny</name>
    <name type="synonym">Blennius fasciatus</name>
    <dbReference type="NCBI Taxonomy" id="181472"/>
    <lineage>
        <taxon>Eukaryota</taxon>
        <taxon>Metazoa</taxon>
        <taxon>Chordata</taxon>
        <taxon>Craniata</taxon>
        <taxon>Vertebrata</taxon>
        <taxon>Euteleostomi</taxon>
        <taxon>Actinopterygii</taxon>
        <taxon>Neopterygii</taxon>
        <taxon>Teleostei</taxon>
        <taxon>Neoteleostei</taxon>
        <taxon>Acanthomorphata</taxon>
        <taxon>Ovalentaria</taxon>
        <taxon>Blenniimorphae</taxon>
        <taxon>Blenniiformes</taxon>
        <taxon>Blennioidei</taxon>
        <taxon>Blenniidae</taxon>
        <taxon>Salariinae</taxon>
        <taxon>Salarias</taxon>
    </lineage>
</organism>
<dbReference type="OMA" id="WYRQVRY"/>
<dbReference type="SMART" id="SM00409">
    <property type="entry name" value="IG"/>
    <property type="match status" value="1"/>
</dbReference>
<evidence type="ECO:0000259" key="8">
    <source>
        <dbReference type="PROSITE" id="PS50835"/>
    </source>
</evidence>
<evidence type="ECO:0000313" key="10">
    <source>
        <dbReference type="Proteomes" id="UP000472267"/>
    </source>
</evidence>
<dbReference type="PROSITE" id="PS50835">
    <property type="entry name" value="IG_LIKE"/>
    <property type="match status" value="1"/>
</dbReference>
<evidence type="ECO:0000256" key="2">
    <source>
        <dbReference type="ARBA" id="ARBA00023130"/>
    </source>
</evidence>
<dbReference type="Pfam" id="PF07686">
    <property type="entry name" value="V-set"/>
    <property type="match status" value="1"/>
</dbReference>
<dbReference type="Proteomes" id="UP000472267">
    <property type="component" value="Chromosome 19"/>
</dbReference>
<evidence type="ECO:0000256" key="4">
    <source>
        <dbReference type="ARBA" id="ARBA00023319"/>
    </source>
</evidence>
<feature type="chain" id="PRO_5025537345" description="Ig-like domain-containing protein" evidence="7">
    <location>
        <begin position="17"/>
        <end position="144"/>
    </location>
</feature>
<keyword evidence="2" id="KW-1064">Adaptive immunity</keyword>
<evidence type="ECO:0000256" key="7">
    <source>
        <dbReference type="SAM" id="SignalP"/>
    </source>
</evidence>
<keyword evidence="10" id="KW-1185">Reference proteome</keyword>
<feature type="domain" description="Ig-like" evidence="8">
    <location>
        <begin position="4"/>
        <end position="121"/>
    </location>
</feature>
<keyword evidence="1 7" id="KW-0732">Signal</keyword>
<dbReference type="InterPro" id="IPR003599">
    <property type="entry name" value="Ig_sub"/>
</dbReference>
<keyword evidence="4" id="KW-0393">Immunoglobulin domain</keyword>
<dbReference type="Gene3D" id="2.60.40.10">
    <property type="entry name" value="Immunoglobulins"/>
    <property type="match status" value="1"/>
</dbReference>
<evidence type="ECO:0000256" key="1">
    <source>
        <dbReference type="ARBA" id="ARBA00022729"/>
    </source>
</evidence>
<dbReference type="InterPro" id="IPR051287">
    <property type="entry name" value="TCR_variable_region"/>
</dbReference>
<reference evidence="9" key="1">
    <citation type="submission" date="2019-06" db="EMBL/GenBank/DDBJ databases">
        <authorList>
            <consortium name="Wellcome Sanger Institute Data Sharing"/>
        </authorList>
    </citation>
    <scope>NUCLEOTIDE SEQUENCE [LARGE SCALE GENOMIC DNA]</scope>
</reference>
<proteinExistence type="predicted"/>
<protein>
    <recommendedName>
        <fullName evidence="8">Ig-like domain-containing protein</fullName>
    </recommendedName>
</protein>
<dbReference type="PANTHER" id="PTHR19367:SF18">
    <property type="entry name" value="T CELL RECEPTOR ALPHA VARIABLE 16"/>
    <property type="match status" value="1"/>
</dbReference>
<evidence type="ECO:0000256" key="6">
    <source>
        <dbReference type="SAM" id="MobiDB-lite"/>
    </source>
</evidence>
<dbReference type="GO" id="GO:0002250">
    <property type="term" value="P:adaptive immune response"/>
    <property type="evidence" value="ECO:0007669"/>
    <property type="project" value="UniProtKB-KW"/>
</dbReference>
<dbReference type="SUPFAM" id="SSF48726">
    <property type="entry name" value="Immunoglobulin"/>
    <property type="match status" value="1"/>
</dbReference>
<feature type="signal peptide" evidence="7">
    <location>
        <begin position="1"/>
        <end position="16"/>
    </location>
</feature>
<evidence type="ECO:0000313" key="9">
    <source>
        <dbReference type="Ensembl" id="ENSSFAP00005025743.1"/>
    </source>
</evidence>
<keyword evidence="3" id="KW-0675">Receptor</keyword>
<dbReference type="InterPro" id="IPR036179">
    <property type="entry name" value="Ig-like_dom_sf"/>
</dbReference>
<reference evidence="9" key="2">
    <citation type="submission" date="2025-08" db="UniProtKB">
        <authorList>
            <consortium name="Ensembl"/>
        </authorList>
    </citation>
    <scope>IDENTIFICATION</scope>
</reference>
<evidence type="ECO:0000256" key="5">
    <source>
        <dbReference type="ARBA" id="ARBA00043266"/>
    </source>
</evidence>
<keyword evidence="5" id="KW-0391">Immunity</keyword>
<dbReference type="InParanoid" id="A0A672H9C4"/>
<name>A0A672H9C4_SALFA</name>
<dbReference type="PANTHER" id="PTHR19367">
    <property type="entry name" value="T-CELL RECEPTOR ALPHA CHAIN V REGION"/>
    <property type="match status" value="1"/>
</dbReference>
<dbReference type="InterPro" id="IPR007110">
    <property type="entry name" value="Ig-like_dom"/>
</dbReference>
<sequence length="144" mass="16222">MLFPLVRSLLFTCCLSVVVLQSGDQTSRPGDKVTLDCRLGSGSSMNSYTMLWYRQSHQGAQIEFLTKEYETTGRFEPHFNTDKTSFSLQITKLLLNDSSTYYCAARHSDTHSPGSHTNKATDDAQEGTQTVQKHPFCFRNIVTL</sequence>